<dbReference type="EMBL" id="CP034160">
    <property type="protein sequence ID" value="AZI54931.1"/>
    <property type="molecule type" value="Genomic_DNA"/>
</dbReference>
<reference evidence="7" key="1">
    <citation type="submission" date="2018-11" db="EMBL/GenBank/DDBJ databases">
        <title>Proposal to divide the Flavobacteriaceae and reorganize its genera based on Amino Acid Identity values calculated from whole genome sequences.</title>
        <authorList>
            <person name="Nicholson A.C."/>
            <person name="Gulvik C.A."/>
            <person name="Whitney A.M."/>
            <person name="Sheth M."/>
            <person name="Batra D."/>
            <person name="Pryor J."/>
            <person name="Bernardet J.-F."/>
            <person name="Hugo C."/>
            <person name="Kampfer P."/>
            <person name="Newman J.D."/>
            <person name="McQuiston J.R."/>
        </authorList>
    </citation>
    <scope>NUCLEOTIDE SEQUENCE [LARGE SCALE GENOMIC DNA]</scope>
    <source>
        <strain evidence="7">H6466</strain>
    </source>
</reference>
<sequence>MNKKLSECSHTCFMCQNITQDWWQMIDLKRYLIKVKKGQKFIEEGNEMSGVYFIQDGFVKVHKHWGEREMIVRFGKKGDIVGHRGISTANSLSPISATAMKDSVLCFVELDFFKTLLKTNNTFAYELMMFYAEELHRSEQKMGSLVQLSVKERFIVNLLYLIDHLGLDKENVLKAELTKTDLAAYIGTTYETMHRVISEMENENILIFSGKRIKIADLEKLKLDFV</sequence>
<dbReference type="AlphaFoldDB" id="A0A3G8ZM52"/>
<evidence type="ECO:0000256" key="1">
    <source>
        <dbReference type="ARBA" id="ARBA00023015"/>
    </source>
</evidence>
<dbReference type="InterPro" id="IPR012318">
    <property type="entry name" value="HTH_CRP"/>
</dbReference>
<dbReference type="PANTHER" id="PTHR24567">
    <property type="entry name" value="CRP FAMILY TRANSCRIPTIONAL REGULATORY PROTEIN"/>
    <property type="match status" value="1"/>
</dbReference>
<dbReference type="InterPro" id="IPR018490">
    <property type="entry name" value="cNMP-bd_dom_sf"/>
</dbReference>
<dbReference type="SUPFAM" id="SSF51206">
    <property type="entry name" value="cAMP-binding domain-like"/>
    <property type="match status" value="1"/>
</dbReference>
<dbReference type="Proteomes" id="UP000272316">
    <property type="component" value="Chromosome"/>
</dbReference>
<dbReference type="Gene3D" id="2.60.120.10">
    <property type="entry name" value="Jelly Rolls"/>
    <property type="match status" value="1"/>
</dbReference>
<evidence type="ECO:0000256" key="3">
    <source>
        <dbReference type="ARBA" id="ARBA00023163"/>
    </source>
</evidence>
<dbReference type="SUPFAM" id="SSF46785">
    <property type="entry name" value="Winged helix' DNA-binding domain"/>
    <property type="match status" value="1"/>
</dbReference>
<feature type="domain" description="Cyclic nucleotide-binding" evidence="4">
    <location>
        <begin position="26"/>
        <end position="134"/>
    </location>
</feature>
<name>A0A3G8ZM52_9FLAO</name>
<dbReference type="KEGG" id="eva:EIB75_06600"/>
<accession>A0A3G8ZM52</accession>
<dbReference type="InterPro" id="IPR000595">
    <property type="entry name" value="cNMP-bd_dom"/>
</dbReference>
<evidence type="ECO:0000259" key="5">
    <source>
        <dbReference type="PROSITE" id="PS51063"/>
    </source>
</evidence>
<dbReference type="InterPro" id="IPR036388">
    <property type="entry name" value="WH-like_DNA-bd_sf"/>
</dbReference>
<dbReference type="Gene3D" id="1.10.10.10">
    <property type="entry name" value="Winged helix-like DNA-binding domain superfamily/Winged helix DNA-binding domain"/>
    <property type="match status" value="1"/>
</dbReference>
<dbReference type="PRINTS" id="PR00034">
    <property type="entry name" value="HTHCRP"/>
</dbReference>
<feature type="domain" description="HTH crp-type" evidence="5">
    <location>
        <begin position="148"/>
        <end position="219"/>
    </location>
</feature>
<evidence type="ECO:0000313" key="6">
    <source>
        <dbReference type="EMBL" id="AZI54931.1"/>
    </source>
</evidence>
<evidence type="ECO:0000256" key="2">
    <source>
        <dbReference type="ARBA" id="ARBA00023125"/>
    </source>
</evidence>
<dbReference type="GO" id="GO:0003677">
    <property type="term" value="F:DNA binding"/>
    <property type="evidence" value="ECO:0007669"/>
    <property type="project" value="UniProtKB-KW"/>
</dbReference>
<dbReference type="InterPro" id="IPR050397">
    <property type="entry name" value="Env_Response_Regulators"/>
</dbReference>
<dbReference type="Pfam" id="PF00027">
    <property type="entry name" value="cNMP_binding"/>
    <property type="match status" value="1"/>
</dbReference>
<dbReference type="PANTHER" id="PTHR24567:SF26">
    <property type="entry name" value="REGULATORY PROTEIN YEIL"/>
    <property type="match status" value="1"/>
</dbReference>
<dbReference type="GO" id="GO:0005829">
    <property type="term" value="C:cytosol"/>
    <property type="evidence" value="ECO:0007669"/>
    <property type="project" value="TreeGrafter"/>
</dbReference>
<dbReference type="GO" id="GO:0003700">
    <property type="term" value="F:DNA-binding transcription factor activity"/>
    <property type="evidence" value="ECO:0007669"/>
    <property type="project" value="TreeGrafter"/>
</dbReference>
<dbReference type="RefSeq" id="WP_124986120.1">
    <property type="nucleotide sequence ID" value="NZ_CP034160.1"/>
</dbReference>
<dbReference type="PROSITE" id="PS50042">
    <property type="entry name" value="CNMP_BINDING_3"/>
    <property type="match status" value="1"/>
</dbReference>
<dbReference type="SMART" id="SM00100">
    <property type="entry name" value="cNMP"/>
    <property type="match status" value="1"/>
</dbReference>
<dbReference type="InterPro" id="IPR014710">
    <property type="entry name" value="RmlC-like_jellyroll"/>
</dbReference>
<dbReference type="InterPro" id="IPR036390">
    <property type="entry name" value="WH_DNA-bd_sf"/>
</dbReference>
<organism evidence="6 7">
    <name type="scientific">Epilithonimonas vandammei</name>
    <dbReference type="NCBI Taxonomy" id="2487072"/>
    <lineage>
        <taxon>Bacteria</taxon>
        <taxon>Pseudomonadati</taxon>
        <taxon>Bacteroidota</taxon>
        <taxon>Flavobacteriia</taxon>
        <taxon>Flavobacteriales</taxon>
        <taxon>Weeksellaceae</taxon>
        <taxon>Chryseobacterium group</taxon>
        <taxon>Epilithonimonas</taxon>
    </lineage>
</organism>
<keyword evidence="2" id="KW-0238">DNA-binding</keyword>
<protein>
    <submittedName>
        <fullName evidence="6">Crp/Fnr family transcriptional regulator</fullName>
    </submittedName>
</protein>
<gene>
    <name evidence="6" type="ORF">EIB75_06600</name>
</gene>
<dbReference type="SMART" id="SM00419">
    <property type="entry name" value="HTH_CRP"/>
    <property type="match status" value="1"/>
</dbReference>
<dbReference type="Pfam" id="PF13545">
    <property type="entry name" value="HTH_Crp_2"/>
    <property type="match status" value="1"/>
</dbReference>
<evidence type="ECO:0000313" key="7">
    <source>
        <dbReference type="Proteomes" id="UP000272316"/>
    </source>
</evidence>
<evidence type="ECO:0000259" key="4">
    <source>
        <dbReference type="PROSITE" id="PS50042"/>
    </source>
</evidence>
<dbReference type="PROSITE" id="PS51063">
    <property type="entry name" value="HTH_CRP_2"/>
    <property type="match status" value="1"/>
</dbReference>
<keyword evidence="1" id="KW-0805">Transcription regulation</keyword>
<dbReference type="CDD" id="cd00038">
    <property type="entry name" value="CAP_ED"/>
    <property type="match status" value="1"/>
</dbReference>
<proteinExistence type="predicted"/>
<keyword evidence="3" id="KW-0804">Transcription</keyword>